<dbReference type="Proteomes" id="UP000626109">
    <property type="component" value="Unassembled WGS sequence"/>
</dbReference>
<gene>
    <name evidence="1" type="ORF">PGLA2088_LOCUS37853</name>
</gene>
<accession>A0A813KX37</accession>
<comment type="caution">
    <text evidence="1">The sequence shown here is derived from an EMBL/GenBank/DDBJ whole genome shotgun (WGS) entry which is preliminary data.</text>
</comment>
<reference evidence="1" key="1">
    <citation type="submission" date="2021-02" db="EMBL/GenBank/DDBJ databases">
        <authorList>
            <person name="Dougan E. K."/>
            <person name="Rhodes N."/>
            <person name="Thang M."/>
            <person name="Chan C."/>
        </authorList>
    </citation>
    <scope>NUCLEOTIDE SEQUENCE</scope>
</reference>
<proteinExistence type="predicted"/>
<dbReference type="AlphaFoldDB" id="A0A813KX37"/>
<evidence type="ECO:0000313" key="1">
    <source>
        <dbReference type="EMBL" id="CAE8714164.1"/>
    </source>
</evidence>
<evidence type="ECO:0000313" key="2">
    <source>
        <dbReference type="Proteomes" id="UP000626109"/>
    </source>
</evidence>
<name>A0A813KX37_POLGL</name>
<sequence length="105" mass="11677">MEANDNHEEEHTVGEFIEFCVNGCNDKSGTWTSKGVGKYLEGGKAAGGQIVDQRFCPRIVEGELRYNQIGDAVVGIPQEAKGGRYLGSWRHWLHLHLLRPGRAQV</sequence>
<protein>
    <submittedName>
        <fullName evidence="1">Uncharacterized protein</fullName>
    </submittedName>
</protein>
<organism evidence="1 2">
    <name type="scientific">Polarella glacialis</name>
    <name type="common">Dinoflagellate</name>
    <dbReference type="NCBI Taxonomy" id="89957"/>
    <lineage>
        <taxon>Eukaryota</taxon>
        <taxon>Sar</taxon>
        <taxon>Alveolata</taxon>
        <taxon>Dinophyceae</taxon>
        <taxon>Suessiales</taxon>
        <taxon>Suessiaceae</taxon>
        <taxon>Polarella</taxon>
    </lineage>
</organism>
<dbReference type="EMBL" id="CAJNNW010032590">
    <property type="protein sequence ID" value="CAE8714164.1"/>
    <property type="molecule type" value="Genomic_DNA"/>
</dbReference>